<evidence type="ECO:0000313" key="2">
    <source>
        <dbReference type="EMBL" id="SOQ46040.1"/>
    </source>
</evidence>
<evidence type="ECO:0000256" key="1">
    <source>
        <dbReference type="SAM" id="SignalP"/>
    </source>
</evidence>
<dbReference type="EMBL" id="ODYU01005314">
    <property type="protein sequence ID" value="SOQ46040.1"/>
    <property type="molecule type" value="Genomic_DNA"/>
</dbReference>
<name>A0A2H1VYX2_SPOFR</name>
<organism evidence="2">
    <name type="scientific">Spodoptera frugiperda</name>
    <name type="common">Fall armyworm</name>
    <dbReference type="NCBI Taxonomy" id="7108"/>
    <lineage>
        <taxon>Eukaryota</taxon>
        <taxon>Metazoa</taxon>
        <taxon>Ecdysozoa</taxon>
        <taxon>Arthropoda</taxon>
        <taxon>Hexapoda</taxon>
        <taxon>Insecta</taxon>
        <taxon>Pterygota</taxon>
        <taxon>Neoptera</taxon>
        <taxon>Endopterygota</taxon>
        <taxon>Lepidoptera</taxon>
        <taxon>Glossata</taxon>
        <taxon>Ditrysia</taxon>
        <taxon>Noctuoidea</taxon>
        <taxon>Noctuidae</taxon>
        <taxon>Amphipyrinae</taxon>
        <taxon>Spodoptera</taxon>
    </lineage>
</organism>
<gene>
    <name evidence="2" type="ORF">SFRICE_037539</name>
</gene>
<keyword evidence="1" id="KW-0732">Signal</keyword>
<reference evidence="2" key="1">
    <citation type="submission" date="2016-07" db="EMBL/GenBank/DDBJ databases">
        <authorList>
            <person name="Bretaudeau A."/>
        </authorList>
    </citation>
    <scope>NUCLEOTIDE SEQUENCE</scope>
    <source>
        <strain evidence="2">Rice</strain>
        <tissue evidence="2">Whole body</tissue>
    </source>
</reference>
<sequence>MIARLARWLGYWLPCNVSRLLILECFTLDPTDGATIAVSNINDHFDSQKNMIEFSHKANQNRHGNKSTTSEVGLLTKGTFPRNKALHTPLEDLVQTR</sequence>
<feature type="signal peptide" evidence="1">
    <location>
        <begin position="1"/>
        <end position="33"/>
    </location>
</feature>
<protein>
    <submittedName>
        <fullName evidence="2">SFRICE_037539</fullName>
    </submittedName>
</protein>
<feature type="chain" id="PRO_5013964303" evidence="1">
    <location>
        <begin position="34"/>
        <end position="97"/>
    </location>
</feature>
<proteinExistence type="predicted"/>
<accession>A0A2H1VYX2</accession>
<dbReference type="AlphaFoldDB" id="A0A2H1VYX2"/>